<evidence type="ECO:0000256" key="1">
    <source>
        <dbReference type="SAM" id="MobiDB-lite"/>
    </source>
</evidence>
<dbReference type="EMBL" id="HBUE01186119">
    <property type="protein sequence ID" value="CAG6522698.1"/>
    <property type="molecule type" value="Transcribed_RNA"/>
</dbReference>
<evidence type="ECO:0000313" key="2">
    <source>
        <dbReference type="EMBL" id="CAG6522698.1"/>
    </source>
</evidence>
<dbReference type="PANTHER" id="PTHR33198">
    <property type="entry name" value="ANK_REP_REGION DOMAIN-CONTAINING PROTEIN-RELATED"/>
    <property type="match status" value="1"/>
</dbReference>
<dbReference type="PANTHER" id="PTHR33198:SF19">
    <property type="entry name" value="CCHC-TYPE DOMAIN-CONTAINING PROTEIN"/>
    <property type="match status" value="1"/>
</dbReference>
<proteinExistence type="predicted"/>
<protein>
    <submittedName>
        <fullName evidence="2">(northern house mosquito) hypothetical protein</fullName>
    </submittedName>
</protein>
<accession>A0A8D8E333</accession>
<reference evidence="2" key="1">
    <citation type="submission" date="2021-05" db="EMBL/GenBank/DDBJ databases">
        <authorList>
            <person name="Alioto T."/>
            <person name="Alioto T."/>
            <person name="Gomez Garrido J."/>
        </authorList>
    </citation>
    <scope>NUCLEOTIDE SEQUENCE</scope>
</reference>
<feature type="compositionally biased region" description="Basic and acidic residues" evidence="1">
    <location>
        <begin position="282"/>
        <end position="293"/>
    </location>
</feature>
<organism evidence="2">
    <name type="scientific">Culex pipiens</name>
    <name type="common">House mosquito</name>
    <dbReference type="NCBI Taxonomy" id="7175"/>
    <lineage>
        <taxon>Eukaryota</taxon>
        <taxon>Metazoa</taxon>
        <taxon>Ecdysozoa</taxon>
        <taxon>Arthropoda</taxon>
        <taxon>Hexapoda</taxon>
        <taxon>Insecta</taxon>
        <taxon>Pterygota</taxon>
        <taxon>Neoptera</taxon>
        <taxon>Endopterygota</taxon>
        <taxon>Diptera</taxon>
        <taxon>Nematocera</taxon>
        <taxon>Culicoidea</taxon>
        <taxon>Culicidae</taxon>
        <taxon>Culicinae</taxon>
        <taxon>Culicini</taxon>
        <taxon>Culex</taxon>
        <taxon>Culex</taxon>
    </lineage>
</organism>
<sequence>MSDSKMPFNIEPFIPGTVPFSQFLEQLEWVFAHHKVTEDKDKMTSFMAACNREVYKEIKRLFPSKDLKQLTFKEITDALLKRYDKQVAGFIQRFQFYNRKQGLYESAEDFILDVKQHAELCDFGAFKDVAIRDRLICGMADSVLQENMFDEDDLSLARVEKLIMNREANNARKKLISGESRRASVLNRLGRRDGAAPDNRNRSRSRGRDLRGRSRSRSGRDWLDVFFPGWRNTFGDTCKVNQLATAADQVLADVENIPRWSYVSRSPQPAERSAEGGQSAEVRVHDTKRAPRI</sequence>
<dbReference type="EMBL" id="HBUE01291847">
    <property type="protein sequence ID" value="CAG6574329.1"/>
    <property type="molecule type" value="Transcribed_RNA"/>
</dbReference>
<feature type="region of interest" description="Disordered" evidence="1">
    <location>
        <begin position="187"/>
        <end position="216"/>
    </location>
</feature>
<feature type="region of interest" description="Disordered" evidence="1">
    <location>
        <begin position="262"/>
        <end position="293"/>
    </location>
</feature>
<feature type="compositionally biased region" description="Basic and acidic residues" evidence="1">
    <location>
        <begin position="190"/>
        <end position="216"/>
    </location>
</feature>
<name>A0A8D8E333_CULPI</name>
<dbReference type="AlphaFoldDB" id="A0A8D8E333"/>